<evidence type="ECO:0000313" key="2">
    <source>
        <dbReference type="Proteomes" id="UP000650524"/>
    </source>
</evidence>
<dbReference type="EMBL" id="JACNJD010000349">
    <property type="protein sequence ID" value="MBC8179135.1"/>
    <property type="molecule type" value="Genomic_DNA"/>
</dbReference>
<dbReference type="Pfam" id="PF04748">
    <property type="entry name" value="Polysacc_deac_2"/>
    <property type="match status" value="1"/>
</dbReference>
<dbReference type="InterPro" id="IPR006837">
    <property type="entry name" value="Divergent_DAC"/>
</dbReference>
<reference evidence="1 2" key="1">
    <citation type="submission" date="2020-08" db="EMBL/GenBank/DDBJ databases">
        <title>Bridging the membrane lipid divide: bacteria of the FCB group superphylum have the potential to synthesize archaeal ether lipids.</title>
        <authorList>
            <person name="Villanueva L."/>
            <person name="Von Meijenfeldt F.A.B."/>
            <person name="Westbye A.B."/>
            <person name="Yadav S."/>
            <person name="Hopmans E.C."/>
            <person name="Dutilh B.E."/>
            <person name="Sinninghe Damste J.S."/>
        </authorList>
    </citation>
    <scope>NUCLEOTIDE SEQUENCE [LARGE SCALE GENOMIC DNA]</scope>
    <source>
        <strain evidence="1">NIOZ-UU27</strain>
    </source>
</reference>
<dbReference type="Proteomes" id="UP000650524">
    <property type="component" value="Unassembled WGS sequence"/>
</dbReference>
<evidence type="ECO:0000313" key="1">
    <source>
        <dbReference type="EMBL" id="MBC8179135.1"/>
    </source>
</evidence>
<protein>
    <submittedName>
        <fullName evidence="1">Divergent polysaccharide deacetylase family protein</fullName>
    </submittedName>
</protein>
<organism evidence="1 2">
    <name type="scientific">Candidatus Desulfacyla euxinica</name>
    <dbReference type="NCBI Taxonomy" id="2841693"/>
    <lineage>
        <taxon>Bacteria</taxon>
        <taxon>Deltaproteobacteria</taxon>
        <taxon>Candidatus Desulfacyla</taxon>
    </lineage>
</organism>
<accession>A0A8J6T4Y6</accession>
<sequence>MNKKKRPFLLILLPASLVAIILLGVHLYISTTAITVAPPIYEEMLPSINDSYDVINKTYYKIRKPLPKSGIQEEDLRPKIAIIIDDLGYNSDLAFSFLKLNLELSLSILPSAPFTDIIVREANKKGREIILHQPMEPKDYPSVDPGRSALLLSMNEMEIRQVLDKNLKEIAGAKGVNNHMGSSFTENREKMKVILQELKNRGLFYVDSRTTRWTVGFKQARKIGLPAAERTVFLDNNPDPKAICVQIEHLLEIAENLGSAIGIGHPYNETFEIIEKYQDRLREEFDVIPVSKLVR</sequence>
<dbReference type="InterPro" id="IPR011330">
    <property type="entry name" value="Glyco_hydro/deAcase_b/a-brl"/>
</dbReference>
<dbReference type="GO" id="GO:0005975">
    <property type="term" value="P:carbohydrate metabolic process"/>
    <property type="evidence" value="ECO:0007669"/>
    <property type="project" value="InterPro"/>
</dbReference>
<gene>
    <name evidence="1" type="ORF">H8E19_17160</name>
</gene>
<dbReference type="CDD" id="cd10936">
    <property type="entry name" value="CE4_DAC2"/>
    <property type="match status" value="1"/>
</dbReference>
<proteinExistence type="predicted"/>
<comment type="caution">
    <text evidence="1">The sequence shown here is derived from an EMBL/GenBank/DDBJ whole genome shotgun (WGS) entry which is preliminary data.</text>
</comment>
<dbReference type="PANTHER" id="PTHR30105">
    <property type="entry name" value="UNCHARACTERIZED YIBQ-RELATED"/>
    <property type="match status" value="1"/>
</dbReference>
<dbReference type="PANTHER" id="PTHR30105:SF2">
    <property type="entry name" value="DIVERGENT POLYSACCHARIDE DEACETYLASE SUPERFAMILY"/>
    <property type="match status" value="1"/>
</dbReference>
<name>A0A8J6T4Y6_9DELT</name>
<dbReference type="Gene3D" id="3.20.20.370">
    <property type="entry name" value="Glycoside hydrolase/deacetylase"/>
    <property type="match status" value="1"/>
</dbReference>
<dbReference type="AlphaFoldDB" id="A0A8J6T4Y6"/>
<dbReference type="SUPFAM" id="SSF88713">
    <property type="entry name" value="Glycoside hydrolase/deacetylase"/>
    <property type="match status" value="1"/>
</dbReference>